<reference evidence="2 3" key="1">
    <citation type="submission" date="2024-02" db="EMBL/GenBank/DDBJ databases">
        <authorList>
            <person name="Vignale AGUSTIN F."/>
            <person name="Sosa J E."/>
            <person name="Modenutti C."/>
        </authorList>
    </citation>
    <scope>NUCLEOTIDE SEQUENCE [LARGE SCALE GENOMIC DNA]</scope>
</reference>
<dbReference type="AlphaFoldDB" id="A0ABC8QZK4"/>
<comment type="caution">
    <text evidence="2">The sequence shown here is derived from an EMBL/GenBank/DDBJ whole genome shotgun (WGS) entry which is preliminary data.</text>
</comment>
<proteinExistence type="predicted"/>
<protein>
    <submittedName>
        <fullName evidence="2">Uncharacterized protein</fullName>
    </submittedName>
</protein>
<organism evidence="2 3">
    <name type="scientific">Ilex paraguariensis</name>
    <name type="common">yerba mate</name>
    <dbReference type="NCBI Taxonomy" id="185542"/>
    <lineage>
        <taxon>Eukaryota</taxon>
        <taxon>Viridiplantae</taxon>
        <taxon>Streptophyta</taxon>
        <taxon>Embryophyta</taxon>
        <taxon>Tracheophyta</taxon>
        <taxon>Spermatophyta</taxon>
        <taxon>Magnoliopsida</taxon>
        <taxon>eudicotyledons</taxon>
        <taxon>Gunneridae</taxon>
        <taxon>Pentapetalae</taxon>
        <taxon>asterids</taxon>
        <taxon>campanulids</taxon>
        <taxon>Aquifoliales</taxon>
        <taxon>Aquifoliaceae</taxon>
        <taxon>Ilex</taxon>
    </lineage>
</organism>
<evidence type="ECO:0000313" key="3">
    <source>
        <dbReference type="Proteomes" id="UP001642360"/>
    </source>
</evidence>
<name>A0ABC8QZK4_9AQUA</name>
<dbReference type="Proteomes" id="UP001642360">
    <property type="component" value="Unassembled WGS sequence"/>
</dbReference>
<feature type="compositionally biased region" description="Basic and acidic residues" evidence="1">
    <location>
        <begin position="58"/>
        <end position="86"/>
    </location>
</feature>
<dbReference type="EMBL" id="CAUOFW020000866">
    <property type="protein sequence ID" value="CAK9138181.1"/>
    <property type="molecule type" value="Genomic_DNA"/>
</dbReference>
<accession>A0ABC8QZK4</accession>
<gene>
    <name evidence="2" type="ORF">ILEXP_LOCUS5277</name>
</gene>
<sequence>MNNSDQREREDRKCITLSRDSKKNKAECYLVSDQREIQGSGVFLAEGRRSERRHRENSRKASELGPTERRQNTSRQRESVRGRSER</sequence>
<evidence type="ECO:0000313" key="2">
    <source>
        <dbReference type="EMBL" id="CAK9138181.1"/>
    </source>
</evidence>
<keyword evidence="3" id="KW-1185">Reference proteome</keyword>
<feature type="region of interest" description="Disordered" evidence="1">
    <location>
        <begin position="39"/>
        <end position="86"/>
    </location>
</feature>
<evidence type="ECO:0000256" key="1">
    <source>
        <dbReference type="SAM" id="MobiDB-lite"/>
    </source>
</evidence>